<reference evidence="2" key="1">
    <citation type="submission" date="2025-08" db="UniProtKB">
        <authorList>
            <consortium name="RefSeq"/>
        </authorList>
    </citation>
    <scope>IDENTIFICATION</scope>
    <source>
        <strain evidence="2">Airmid</strain>
    </source>
</reference>
<organism evidence="1 2">
    <name type="scientific">Dermatophagoides pteronyssinus</name>
    <name type="common">European house dust mite</name>
    <dbReference type="NCBI Taxonomy" id="6956"/>
    <lineage>
        <taxon>Eukaryota</taxon>
        <taxon>Metazoa</taxon>
        <taxon>Ecdysozoa</taxon>
        <taxon>Arthropoda</taxon>
        <taxon>Chelicerata</taxon>
        <taxon>Arachnida</taxon>
        <taxon>Acari</taxon>
        <taxon>Acariformes</taxon>
        <taxon>Sarcoptiformes</taxon>
        <taxon>Astigmata</taxon>
        <taxon>Psoroptidia</taxon>
        <taxon>Analgoidea</taxon>
        <taxon>Pyroglyphidae</taxon>
        <taxon>Dermatophagoidinae</taxon>
        <taxon>Dermatophagoides</taxon>
    </lineage>
</organism>
<dbReference type="KEGG" id="dpte:113795792"/>
<dbReference type="InParanoid" id="A0A6P6Y8N7"/>
<protein>
    <submittedName>
        <fullName evidence="2">cAMP-dependent protein kinase catalytic subunit-like</fullName>
    </submittedName>
</protein>
<dbReference type="RefSeq" id="XP_027201818.1">
    <property type="nucleotide sequence ID" value="XM_027346017.1"/>
</dbReference>
<keyword evidence="1" id="KW-1185">Reference proteome</keyword>
<evidence type="ECO:0000313" key="2">
    <source>
        <dbReference type="RefSeq" id="XP_027201818.1"/>
    </source>
</evidence>
<dbReference type="AlphaFoldDB" id="A0A6P6Y8N7"/>
<proteinExistence type="predicted"/>
<gene>
    <name evidence="2" type="primary">LOC113795792</name>
</gene>
<evidence type="ECO:0000313" key="1">
    <source>
        <dbReference type="Proteomes" id="UP000515146"/>
    </source>
</evidence>
<dbReference type="Proteomes" id="UP000515146">
    <property type="component" value="Unplaced"/>
</dbReference>
<accession>A0A6P6Y8N7</accession>
<sequence length="203" mass="23946">MAMFLMIIIIISSTLLMAMAKIDDVRNLKDDDCMDIAMRPLPRFGKRSSDLNREIINRVRRSCIIDRRQSKSLSPGWSTLENDENPMETSIPVSIPISIPESNLLQPQQQQQQQPQPQQSLSSSTLFKRFPSFKNLLEQWALQREKEIIYQLINERIQNSRLAKQQQQQQQNNEQQEFEWPKFPFEINNSKNFQLNRKLLLTK</sequence>
<name>A0A6P6Y8N7_DERPT</name>